<dbReference type="PANTHER" id="PTHR30469">
    <property type="entry name" value="MULTIDRUG RESISTANCE PROTEIN MDTA"/>
    <property type="match status" value="1"/>
</dbReference>
<dbReference type="Gene3D" id="2.40.50.100">
    <property type="match status" value="1"/>
</dbReference>
<dbReference type="InterPro" id="IPR058647">
    <property type="entry name" value="BSH_CzcB-like"/>
</dbReference>
<evidence type="ECO:0000259" key="3">
    <source>
        <dbReference type="Pfam" id="PF25954"/>
    </source>
</evidence>
<sequence length="368" mass="40710">MITAIKNSNYLVFVILLAGSISACTSQYDKKDEVKITAKEENVFPDVEKIIYASQDYPLSLPGELAPYEEVELHAKINGFLEKIYVQRGDFVQKGQLLAELVAPEVDQQYLSDQSVQAEKESDYLFAKQAYERLTEASKTKGAVAQIELDRANSFMMSAKSAFESSQAGTEQSSQLKKYLKITAPFEGIITQRNLSLGALVGPGYKASIFTIAQADKLRLTVAIPEKHVAAISDDLKASFMVSSLPGKDFEAYLSRSSGILSQQNRSITLEFDVENSKGVLSGGEYAQVRLNLHRNDSSYWVSPRSIVNAQSGTFIMTLREDLIKRVPIKEGIRLDSLVEIFGNVQLGDLVLTNPSEEIKEGNINNLK</sequence>
<dbReference type="PROSITE" id="PS51257">
    <property type="entry name" value="PROKAR_LIPOPROTEIN"/>
    <property type="match status" value="1"/>
</dbReference>
<dbReference type="SUPFAM" id="SSF111369">
    <property type="entry name" value="HlyD-like secretion proteins"/>
    <property type="match status" value="1"/>
</dbReference>
<evidence type="ECO:0000256" key="2">
    <source>
        <dbReference type="SAM" id="SignalP"/>
    </source>
</evidence>
<evidence type="ECO:0000313" key="5">
    <source>
        <dbReference type="EMBL" id="SFB35665.1"/>
    </source>
</evidence>
<evidence type="ECO:0000256" key="1">
    <source>
        <dbReference type="ARBA" id="ARBA00009477"/>
    </source>
</evidence>
<keyword evidence="6" id="KW-1185">Reference proteome</keyword>
<evidence type="ECO:0000259" key="4">
    <source>
        <dbReference type="Pfam" id="PF25973"/>
    </source>
</evidence>
<feature type="domain" description="CusB-like beta-barrel" evidence="3">
    <location>
        <begin position="220"/>
        <end position="292"/>
    </location>
</feature>
<proteinExistence type="inferred from homology"/>
<dbReference type="InterPro" id="IPR006143">
    <property type="entry name" value="RND_pump_MFP"/>
</dbReference>
<comment type="similarity">
    <text evidence="1">Belongs to the membrane fusion protein (MFP) (TC 8.A.1) family.</text>
</comment>
<dbReference type="Pfam" id="PF25954">
    <property type="entry name" value="Beta-barrel_RND_2"/>
    <property type="match status" value="1"/>
</dbReference>
<dbReference type="PANTHER" id="PTHR30469:SF37">
    <property type="entry name" value="RAGD PROTEIN"/>
    <property type="match status" value="1"/>
</dbReference>
<protein>
    <submittedName>
        <fullName evidence="5">RND family efflux transporter, MFP subunit</fullName>
    </submittedName>
</protein>
<feature type="chain" id="PRO_5011658114" evidence="2">
    <location>
        <begin position="24"/>
        <end position="368"/>
    </location>
</feature>
<gene>
    <name evidence="5" type="ORF">SAMN04489723_10813</name>
</gene>
<dbReference type="Gene3D" id="2.40.30.170">
    <property type="match status" value="1"/>
</dbReference>
<dbReference type="AlphaFoldDB" id="A0A1I1ACD5"/>
<dbReference type="Gene3D" id="1.10.287.470">
    <property type="entry name" value="Helix hairpin bin"/>
    <property type="match status" value="1"/>
</dbReference>
<dbReference type="GO" id="GO:1990281">
    <property type="term" value="C:efflux pump complex"/>
    <property type="evidence" value="ECO:0007669"/>
    <property type="project" value="TreeGrafter"/>
</dbReference>
<evidence type="ECO:0000313" key="6">
    <source>
        <dbReference type="Proteomes" id="UP000198790"/>
    </source>
</evidence>
<dbReference type="Proteomes" id="UP000198790">
    <property type="component" value="Unassembled WGS sequence"/>
</dbReference>
<dbReference type="NCBIfam" id="TIGR01730">
    <property type="entry name" value="RND_mfp"/>
    <property type="match status" value="1"/>
</dbReference>
<feature type="domain" description="CzcB-like barrel-sandwich hybrid" evidence="4">
    <location>
        <begin position="71"/>
        <end position="213"/>
    </location>
</feature>
<dbReference type="STRING" id="237018.SAMN04489723_10813"/>
<dbReference type="RefSeq" id="WP_092897580.1">
    <property type="nucleotide sequence ID" value="NZ_FOKK01000008.1"/>
</dbReference>
<feature type="signal peptide" evidence="2">
    <location>
        <begin position="1"/>
        <end position="23"/>
    </location>
</feature>
<dbReference type="GO" id="GO:0015562">
    <property type="term" value="F:efflux transmembrane transporter activity"/>
    <property type="evidence" value="ECO:0007669"/>
    <property type="project" value="TreeGrafter"/>
</dbReference>
<dbReference type="Pfam" id="PF25973">
    <property type="entry name" value="BSH_CzcB"/>
    <property type="match status" value="1"/>
</dbReference>
<reference evidence="5 6" key="1">
    <citation type="submission" date="2016-10" db="EMBL/GenBank/DDBJ databases">
        <authorList>
            <person name="de Groot N.N."/>
        </authorList>
    </citation>
    <scope>NUCLEOTIDE SEQUENCE [LARGE SCALE GENOMIC DNA]</scope>
    <source>
        <strain evidence="5 6">DSM 23399</strain>
    </source>
</reference>
<accession>A0A1I1ACD5</accession>
<dbReference type="EMBL" id="FOKK01000008">
    <property type="protein sequence ID" value="SFB35665.1"/>
    <property type="molecule type" value="Genomic_DNA"/>
</dbReference>
<keyword evidence="2" id="KW-0732">Signal</keyword>
<organism evidence="5 6">
    <name type="scientific">Algoriphagus aquimarinus</name>
    <dbReference type="NCBI Taxonomy" id="237018"/>
    <lineage>
        <taxon>Bacteria</taxon>
        <taxon>Pseudomonadati</taxon>
        <taxon>Bacteroidota</taxon>
        <taxon>Cytophagia</taxon>
        <taxon>Cytophagales</taxon>
        <taxon>Cyclobacteriaceae</taxon>
        <taxon>Algoriphagus</taxon>
    </lineage>
</organism>
<name>A0A1I1ACD5_9BACT</name>
<dbReference type="OrthoDB" id="9806939at2"/>
<dbReference type="InterPro" id="IPR058792">
    <property type="entry name" value="Beta-barrel_RND_2"/>
</dbReference>